<keyword evidence="1" id="KW-0677">Repeat</keyword>
<dbReference type="Gene3D" id="2.120.10.30">
    <property type="entry name" value="TolB, C-terminal domain"/>
    <property type="match status" value="2"/>
</dbReference>
<dbReference type="Gene3D" id="3.90.176.10">
    <property type="entry name" value="Toxin ADP-ribosyltransferase, Chain A, domain 1"/>
    <property type="match status" value="1"/>
</dbReference>
<dbReference type="Pfam" id="PF01436">
    <property type="entry name" value="NHL"/>
    <property type="match status" value="3"/>
</dbReference>
<accession>A0A6B2L0F0</accession>
<reference evidence="2" key="1">
    <citation type="journal article" date="2020" name="J. Eukaryot. Microbiol.">
        <title>De novo Sequencing, Assembly and Annotation of the Transcriptome for the Free-Living Testate Amoeba Arcella intermedia.</title>
        <authorList>
            <person name="Ribeiro G.M."/>
            <person name="Porfirio-Sousa A.L."/>
            <person name="Maurer-Alcala X.X."/>
            <person name="Katz L.A."/>
            <person name="Lahr D.J.G."/>
        </authorList>
    </citation>
    <scope>NUCLEOTIDE SEQUENCE</scope>
</reference>
<dbReference type="EMBL" id="GIBP01001477">
    <property type="protein sequence ID" value="NDV30446.1"/>
    <property type="molecule type" value="Transcribed_RNA"/>
</dbReference>
<dbReference type="PANTHER" id="PTHR46388">
    <property type="entry name" value="NHL REPEAT-CONTAINING PROTEIN 2"/>
    <property type="match status" value="1"/>
</dbReference>
<dbReference type="SUPFAM" id="SSF101898">
    <property type="entry name" value="NHL repeat"/>
    <property type="match status" value="1"/>
</dbReference>
<proteinExistence type="predicted"/>
<evidence type="ECO:0000313" key="2">
    <source>
        <dbReference type="EMBL" id="NDV30446.1"/>
    </source>
</evidence>
<sequence length="569" mass="63516">MRYDPKRKKVALLAGGTKGYEDGTNLTAKFNSPTGICLDNDGNILVTDQLNCKVRKIKVRDGTISTVAGTEEGFEDGEISTAKFSSTLSGICVDPSGTIFVCDTRNHRIRRIKDGKVDTLSGDVVALDHPAGLCCDKSGSLFVADSERIIKLNPTTQQITIPIVFEKKEVPIMPVGLCVDKHGNLIVTDKYTPSLRGITKQGEGDHIDLNCLVEEEEDGKITKVHLKELGGVCATPAGEIIVLDNGSHQVRCILCDGKGAPFSSLSSQAGSLVDEIQVIKKEMEILKQASIDKDGLLAEYKNLIQKRDQDFITLQKELEKIIKDNELFKKSFDLVFSKKRGFKERQSLSMTEPIVFMAPLKMNETGSLDEHLKKMYPRFPNLDKVHVFLNTWYSFRDPTNNPDGLTEDEIKAIGLYTHDHLYADRDKNFYAVLNNMLKTRASSDMVLIGGYLSHLFRAISKLKDVHTTLFRGIPNTDKGKTIEKDYITHKPIFWSRFSSGTKSIAVAKEFAGEGGTILAIKVYSAKAITSYSMINKEELILHPNLKFKVVKGLHKREDHYCYVALEEER</sequence>
<dbReference type="AlphaFoldDB" id="A0A6B2L0F0"/>
<evidence type="ECO:0000256" key="1">
    <source>
        <dbReference type="ARBA" id="ARBA00022737"/>
    </source>
</evidence>
<dbReference type="PANTHER" id="PTHR46388:SF2">
    <property type="entry name" value="NHL REPEAT-CONTAINING PROTEIN 2"/>
    <property type="match status" value="1"/>
</dbReference>
<dbReference type="InterPro" id="IPR011042">
    <property type="entry name" value="6-blade_b-propeller_TolB-like"/>
</dbReference>
<dbReference type="SUPFAM" id="SSF56399">
    <property type="entry name" value="ADP-ribosylation"/>
    <property type="match status" value="1"/>
</dbReference>
<evidence type="ECO:0008006" key="3">
    <source>
        <dbReference type="Google" id="ProtNLM"/>
    </source>
</evidence>
<dbReference type="PROSITE" id="PS51996">
    <property type="entry name" value="TR_MART"/>
    <property type="match status" value="1"/>
</dbReference>
<dbReference type="InterPro" id="IPR001258">
    <property type="entry name" value="NHL_repeat"/>
</dbReference>
<protein>
    <recommendedName>
        <fullName evidence="3">NAD(+)--protein-arginine ADP-ribosyltransferase</fullName>
    </recommendedName>
</protein>
<organism evidence="2">
    <name type="scientific">Arcella intermedia</name>
    <dbReference type="NCBI Taxonomy" id="1963864"/>
    <lineage>
        <taxon>Eukaryota</taxon>
        <taxon>Amoebozoa</taxon>
        <taxon>Tubulinea</taxon>
        <taxon>Elardia</taxon>
        <taxon>Arcellinida</taxon>
        <taxon>Sphaerothecina</taxon>
        <taxon>Arcellidae</taxon>
        <taxon>Arcella</taxon>
    </lineage>
</organism>
<name>A0A6B2L0F0_9EUKA</name>